<evidence type="ECO:0000256" key="2">
    <source>
        <dbReference type="ARBA" id="ARBA00004651"/>
    </source>
</evidence>
<dbReference type="InterPro" id="IPR050398">
    <property type="entry name" value="HssS/ArlS-like"/>
</dbReference>
<dbReference type="Gene3D" id="6.10.340.10">
    <property type="match status" value="1"/>
</dbReference>
<dbReference type="SMART" id="SM00304">
    <property type="entry name" value="HAMP"/>
    <property type="match status" value="1"/>
</dbReference>
<dbReference type="InterPro" id="IPR036890">
    <property type="entry name" value="HATPase_C_sf"/>
</dbReference>
<gene>
    <name evidence="20" type="ORF">DOS83_10605</name>
</gene>
<dbReference type="SUPFAM" id="SSF55874">
    <property type="entry name" value="ATPase domain of HSP90 chaperone/DNA topoisomerase II/histidine kinase"/>
    <property type="match status" value="1"/>
</dbReference>
<evidence type="ECO:0000313" key="20">
    <source>
        <dbReference type="EMBL" id="REH92257.1"/>
    </source>
</evidence>
<evidence type="ECO:0000256" key="16">
    <source>
        <dbReference type="ARBA" id="ARBA00040841"/>
    </source>
</evidence>
<keyword evidence="10" id="KW-0067">ATP-binding</keyword>
<evidence type="ECO:0000256" key="9">
    <source>
        <dbReference type="ARBA" id="ARBA00022777"/>
    </source>
</evidence>
<evidence type="ECO:0000256" key="15">
    <source>
        <dbReference type="ARBA" id="ARBA00037219"/>
    </source>
</evidence>
<dbReference type="SMART" id="SM00387">
    <property type="entry name" value="HATPase_c"/>
    <property type="match status" value="1"/>
</dbReference>
<keyword evidence="9 20" id="KW-0418">Kinase</keyword>
<keyword evidence="13" id="KW-0843">Virulence</keyword>
<comment type="function">
    <text evidence="15">Member of the two-component regulatory system HssS/HssR involved in intracellular heme homeostasis and tempering of staphylococcal virulence. HssS functions as a heme sensor histidine kinase which is autophosphorylated at a histidine residue and transfers its phosphate group to an aspartate residue of HssR. HssR/HssS activates the expression of hrtAB, an efflux pump, in response to extracellular heme, hemin, hemoglobin or blood.</text>
</comment>
<dbReference type="GO" id="GO:0005524">
    <property type="term" value="F:ATP binding"/>
    <property type="evidence" value="ECO:0007669"/>
    <property type="project" value="UniProtKB-KW"/>
</dbReference>
<reference evidence="20 21" key="1">
    <citation type="journal article" date="2018" name="Vet. Microbiol.">
        <title>Characterisation of Staphylococcus felis isolated from cats using whole genome sequencing.</title>
        <authorList>
            <person name="Worthing K."/>
            <person name="Pang S."/>
            <person name="Trott D.J."/>
            <person name="Abraham S."/>
            <person name="Coombs G.W."/>
            <person name="Jordan D."/>
            <person name="McIntyre L."/>
            <person name="Davies M.R."/>
            <person name="Norris J."/>
        </authorList>
    </citation>
    <scope>NUCLEOTIDE SEQUENCE [LARGE SCALE GENOMIC DNA]</scope>
    <source>
        <strain evidence="20 21">F9</strain>
    </source>
</reference>
<dbReference type="InterPro" id="IPR036097">
    <property type="entry name" value="HisK_dim/P_sf"/>
</dbReference>
<dbReference type="AlphaFoldDB" id="A0A3E0IMF1"/>
<keyword evidence="4" id="KW-1003">Cell membrane</keyword>
<feature type="transmembrane region" description="Helical" evidence="17">
    <location>
        <begin position="164"/>
        <end position="186"/>
    </location>
</feature>
<evidence type="ECO:0000313" key="21">
    <source>
        <dbReference type="Proteomes" id="UP000256562"/>
    </source>
</evidence>
<dbReference type="PRINTS" id="PR00344">
    <property type="entry name" value="BCTRLSENSOR"/>
</dbReference>
<dbReference type="CDD" id="cd00075">
    <property type="entry name" value="HATPase"/>
    <property type="match status" value="1"/>
</dbReference>
<dbReference type="Gene3D" id="3.30.565.10">
    <property type="entry name" value="Histidine kinase-like ATPase, C-terminal domain"/>
    <property type="match status" value="1"/>
</dbReference>
<evidence type="ECO:0000256" key="7">
    <source>
        <dbReference type="ARBA" id="ARBA00022692"/>
    </source>
</evidence>
<evidence type="ECO:0000256" key="6">
    <source>
        <dbReference type="ARBA" id="ARBA00022679"/>
    </source>
</evidence>
<comment type="caution">
    <text evidence="20">The sequence shown here is derived from an EMBL/GenBank/DDBJ whole genome shotgun (WGS) entry which is preliminary data.</text>
</comment>
<feature type="domain" description="HAMP" evidence="19">
    <location>
        <begin position="186"/>
        <end position="238"/>
    </location>
</feature>
<keyword evidence="5" id="KW-0597">Phosphoprotein</keyword>
<organism evidence="20 21">
    <name type="scientific">Staphylococcus felis</name>
    <dbReference type="NCBI Taxonomy" id="46127"/>
    <lineage>
        <taxon>Bacteria</taxon>
        <taxon>Bacillati</taxon>
        <taxon>Bacillota</taxon>
        <taxon>Bacilli</taxon>
        <taxon>Bacillales</taxon>
        <taxon>Staphylococcaceae</taxon>
        <taxon>Staphylococcus</taxon>
    </lineage>
</organism>
<dbReference type="SUPFAM" id="SSF47384">
    <property type="entry name" value="Homodimeric domain of signal transducing histidine kinase"/>
    <property type="match status" value="1"/>
</dbReference>
<evidence type="ECO:0000256" key="10">
    <source>
        <dbReference type="ARBA" id="ARBA00022840"/>
    </source>
</evidence>
<dbReference type="OrthoDB" id="9813151at2"/>
<evidence type="ECO:0000256" key="4">
    <source>
        <dbReference type="ARBA" id="ARBA00022475"/>
    </source>
</evidence>
<dbReference type="InterPro" id="IPR003660">
    <property type="entry name" value="HAMP_dom"/>
</dbReference>
<dbReference type="EC" id="2.7.13.3" evidence="3"/>
<dbReference type="GO" id="GO:0000155">
    <property type="term" value="F:phosphorelay sensor kinase activity"/>
    <property type="evidence" value="ECO:0007669"/>
    <property type="project" value="InterPro"/>
</dbReference>
<keyword evidence="6" id="KW-0808">Transferase</keyword>
<dbReference type="PROSITE" id="PS50885">
    <property type="entry name" value="HAMP"/>
    <property type="match status" value="1"/>
</dbReference>
<name>A0A3E0IMF1_9STAP</name>
<feature type="domain" description="Histidine kinase" evidence="18">
    <location>
        <begin position="246"/>
        <end position="455"/>
    </location>
</feature>
<proteinExistence type="predicted"/>
<dbReference type="SMART" id="SM00388">
    <property type="entry name" value="HisKA"/>
    <property type="match status" value="1"/>
</dbReference>
<dbReference type="InterPro" id="IPR003661">
    <property type="entry name" value="HisK_dim/P_dom"/>
</dbReference>
<dbReference type="FunFam" id="3.30.565.10:FF:000006">
    <property type="entry name" value="Sensor histidine kinase WalK"/>
    <property type="match status" value="1"/>
</dbReference>
<dbReference type="FunFam" id="1.10.287.130:FF:000001">
    <property type="entry name" value="Two-component sensor histidine kinase"/>
    <property type="match status" value="1"/>
</dbReference>
<evidence type="ECO:0000256" key="8">
    <source>
        <dbReference type="ARBA" id="ARBA00022741"/>
    </source>
</evidence>
<sequence length="455" mass="53096">MFKTLYSRFAIYTITVMILSAIISFLITNVYYHFELKAQNDAKVMQTLQHAKSYKDAEQQNDFEEYMRLLGGLNFQVIVFDESYHESHYGHAFRKNNLSKSAIDQVLAGKDYHGIRNRPFNLFITGFFDNETRNTVGTQFITDNGSYAVFMRPDIGHAFGEFRIFLVVLITLLIMISIALVIWSTYTLVKPVQQLKLATSRMMDSDFETPITVTRRDEIGALQQHFDTMRIKLKQLDNMRQHFVQNVSHEMKTPLTHIHHLLTQLQQERIPSRQSDYIQRIYDETHRLSQLTRQLLLLSELDNDTHLKFEDTVRLDYLIQDILKNEAYMLDQKEHVVVYELKPMTYIGNERLLTQAIENIIRNAIKYTEKYGMIDIQLYDENNDIIISIEDDGPGMTPETMQHIFDRFYKQSSYSDSNGLGLAISRSIIERHHGTIRVASTLDEGTTFTIVLPKT</sequence>
<evidence type="ECO:0000256" key="17">
    <source>
        <dbReference type="SAM" id="Phobius"/>
    </source>
</evidence>
<dbReference type="InterPro" id="IPR004358">
    <property type="entry name" value="Sig_transdc_His_kin-like_C"/>
</dbReference>
<keyword evidence="7 17" id="KW-0812">Transmembrane</keyword>
<evidence type="ECO:0000256" key="13">
    <source>
        <dbReference type="ARBA" id="ARBA00023026"/>
    </source>
</evidence>
<dbReference type="InterPro" id="IPR003594">
    <property type="entry name" value="HATPase_dom"/>
</dbReference>
<dbReference type="PANTHER" id="PTHR45528">
    <property type="entry name" value="SENSOR HISTIDINE KINASE CPXA"/>
    <property type="match status" value="1"/>
</dbReference>
<dbReference type="InterPro" id="IPR005467">
    <property type="entry name" value="His_kinase_dom"/>
</dbReference>
<protein>
    <recommendedName>
        <fullName evidence="16">Heme sensor protein HssS</fullName>
        <ecNumber evidence="3">2.7.13.3</ecNumber>
    </recommendedName>
</protein>
<dbReference type="Proteomes" id="UP000256562">
    <property type="component" value="Unassembled WGS sequence"/>
</dbReference>
<accession>A0A3E0IMF1</accession>
<dbReference type="Gene3D" id="1.10.287.130">
    <property type="match status" value="1"/>
</dbReference>
<comment type="subcellular location">
    <subcellularLocation>
        <location evidence="2">Cell membrane</location>
        <topology evidence="2">Multi-pass membrane protein</topology>
    </subcellularLocation>
</comment>
<evidence type="ECO:0000256" key="1">
    <source>
        <dbReference type="ARBA" id="ARBA00000085"/>
    </source>
</evidence>
<keyword evidence="12" id="KW-0902">Two-component regulatory system</keyword>
<dbReference type="CDD" id="cd06225">
    <property type="entry name" value="HAMP"/>
    <property type="match status" value="1"/>
</dbReference>
<evidence type="ECO:0000256" key="14">
    <source>
        <dbReference type="ARBA" id="ARBA00023136"/>
    </source>
</evidence>
<comment type="catalytic activity">
    <reaction evidence="1">
        <text>ATP + protein L-histidine = ADP + protein N-phospho-L-histidine.</text>
        <dbReference type="EC" id="2.7.13.3"/>
    </reaction>
</comment>
<dbReference type="EMBL" id="QKXQ01000493">
    <property type="protein sequence ID" value="REH92257.1"/>
    <property type="molecule type" value="Genomic_DNA"/>
</dbReference>
<dbReference type="PANTHER" id="PTHR45528:SF11">
    <property type="entry name" value="HISTIDINE KINASE"/>
    <property type="match status" value="1"/>
</dbReference>
<dbReference type="RefSeq" id="WP_116094972.1">
    <property type="nucleotide sequence ID" value="NZ_QKXQ01000493.1"/>
</dbReference>
<dbReference type="Pfam" id="PF00512">
    <property type="entry name" value="HisKA"/>
    <property type="match status" value="1"/>
</dbReference>
<dbReference type="Pfam" id="PF02518">
    <property type="entry name" value="HATPase_c"/>
    <property type="match status" value="1"/>
</dbReference>
<evidence type="ECO:0000259" key="18">
    <source>
        <dbReference type="PROSITE" id="PS50109"/>
    </source>
</evidence>
<keyword evidence="8" id="KW-0547">Nucleotide-binding</keyword>
<evidence type="ECO:0000256" key="11">
    <source>
        <dbReference type="ARBA" id="ARBA00022989"/>
    </source>
</evidence>
<evidence type="ECO:0000256" key="3">
    <source>
        <dbReference type="ARBA" id="ARBA00012438"/>
    </source>
</evidence>
<dbReference type="GO" id="GO:0005886">
    <property type="term" value="C:plasma membrane"/>
    <property type="evidence" value="ECO:0007669"/>
    <property type="project" value="UniProtKB-SubCell"/>
</dbReference>
<dbReference type="Pfam" id="PF00672">
    <property type="entry name" value="HAMP"/>
    <property type="match status" value="1"/>
</dbReference>
<evidence type="ECO:0000259" key="19">
    <source>
        <dbReference type="PROSITE" id="PS50885"/>
    </source>
</evidence>
<dbReference type="SUPFAM" id="SSF158472">
    <property type="entry name" value="HAMP domain-like"/>
    <property type="match status" value="1"/>
</dbReference>
<feature type="transmembrane region" description="Helical" evidence="17">
    <location>
        <begin position="6"/>
        <end position="27"/>
    </location>
</feature>
<keyword evidence="11 17" id="KW-1133">Transmembrane helix</keyword>
<dbReference type="CDD" id="cd00082">
    <property type="entry name" value="HisKA"/>
    <property type="match status" value="1"/>
</dbReference>
<dbReference type="PROSITE" id="PS50109">
    <property type="entry name" value="HIS_KIN"/>
    <property type="match status" value="1"/>
</dbReference>
<keyword evidence="14 17" id="KW-0472">Membrane</keyword>
<evidence type="ECO:0000256" key="12">
    <source>
        <dbReference type="ARBA" id="ARBA00023012"/>
    </source>
</evidence>
<evidence type="ECO:0000256" key="5">
    <source>
        <dbReference type="ARBA" id="ARBA00022553"/>
    </source>
</evidence>